<proteinExistence type="predicted"/>
<dbReference type="EMBL" id="FQWE01000004">
    <property type="protein sequence ID" value="SHG06998.1"/>
    <property type="molecule type" value="Genomic_DNA"/>
</dbReference>
<dbReference type="RefSeq" id="WP_072990134.1">
    <property type="nucleotide sequence ID" value="NZ_FQWE01000004.1"/>
</dbReference>
<feature type="domain" description="Glycosyltransferase 2-like" evidence="1">
    <location>
        <begin position="6"/>
        <end position="110"/>
    </location>
</feature>
<evidence type="ECO:0000313" key="2">
    <source>
        <dbReference type="EMBL" id="SHG06998.1"/>
    </source>
</evidence>
<keyword evidence="3" id="KW-1185">Reference proteome</keyword>
<sequence length="299" mass="35218">MNSLVSIIIPCYIQAQYLDETLQSVLAQTYDKWECIIVNDGSPDITDEVAKVWLDRDNRFKYIYKENGGLSSARNAGLRVAMGDFIQFLDADDYLDSRKLEFSLKAVQFDIENNIIISNFRMFVNDPAQSSIPYCKLSADLFNFDKLLYDWENGFTIPIHCGFFAVSLFLHFRFPEELKAKEDWILWILIYKNNCKTIFIDRPLALYRKNPNSMTQSVDMLDDFIRAYQYLKPYLSAEEYQKLTIVLLTRYYKSAGYFKGRLNQVKVTNTYRLGFLLKKIVLKLRILKTCKYFFEKLIK</sequence>
<dbReference type="Gene3D" id="3.90.550.10">
    <property type="entry name" value="Spore Coat Polysaccharide Biosynthesis Protein SpsA, Chain A"/>
    <property type="match status" value="1"/>
</dbReference>
<dbReference type="SUPFAM" id="SSF53448">
    <property type="entry name" value="Nucleotide-diphospho-sugar transferases"/>
    <property type="match status" value="1"/>
</dbReference>
<organism evidence="2 3">
    <name type="scientific">Flavobacterium segetis</name>
    <dbReference type="NCBI Taxonomy" id="271157"/>
    <lineage>
        <taxon>Bacteria</taxon>
        <taxon>Pseudomonadati</taxon>
        <taxon>Bacteroidota</taxon>
        <taxon>Flavobacteriia</taxon>
        <taxon>Flavobacteriales</taxon>
        <taxon>Flavobacteriaceae</taxon>
        <taxon>Flavobacterium</taxon>
    </lineage>
</organism>
<evidence type="ECO:0000259" key="1">
    <source>
        <dbReference type="Pfam" id="PF00535"/>
    </source>
</evidence>
<accession>A0A1M5GTJ6</accession>
<dbReference type="InterPro" id="IPR001173">
    <property type="entry name" value="Glyco_trans_2-like"/>
</dbReference>
<dbReference type="PANTHER" id="PTHR22916:SF3">
    <property type="entry name" value="UDP-GLCNAC:BETAGAL BETA-1,3-N-ACETYLGLUCOSAMINYLTRANSFERASE-LIKE PROTEIN 1"/>
    <property type="match status" value="1"/>
</dbReference>
<dbReference type="OrthoDB" id="597270at2"/>
<dbReference type="Proteomes" id="UP000184036">
    <property type="component" value="Unassembled WGS sequence"/>
</dbReference>
<dbReference type="PANTHER" id="PTHR22916">
    <property type="entry name" value="GLYCOSYLTRANSFERASE"/>
    <property type="match status" value="1"/>
</dbReference>
<dbReference type="STRING" id="271157.SAMN05444396_104145"/>
<dbReference type="AlphaFoldDB" id="A0A1M5GTJ6"/>
<reference evidence="3" key="1">
    <citation type="submission" date="2016-11" db="EMBL/GenBank/DDBJ databases">
        <authorList>
            <person name="Varghese N."/>
            <person name="Submissions S."/>
        </authorList>
    </citation>
    <scope>NUCLEOTIDE SEQUENCE [LARGE SCALE GENOMIC DNA]</scope>
    <source>
        <strain evidence="3">DSM 19741</strain>
    </source>
</reference>
<name>A0A1M5GTJ6_9FLAO</name>
<dbReference type="GO" id="GO:0016758">
    <property type="term" value="F:hexosyltransferase activity"/>
    <property type="evidence" value="ECO:0007669"/>
    <property type="project" value="UniProtKB-ARBA"/>
</dbReference>
<dbReference type="InterPro" id="IPR029044">
    <property type="entry name" value="Nucleotide-diphossugar_trans"/>
</dbReference>
<dbReference type="Pfam" id="PF00535">
    <property type="entry name" value="Glycos_transf_2"/>
    <property type="match status" value="1"/>
</dbReference>
<evidence type="ECO:0000313" key="3">
    <source>
        <dbReference type="Proteomes" id="UP000184036"/>
    </source>
</evidence>
<protein>
    <recommendedName>
        <fullName evidence="1">Glycosyltransferase 2-like domain-containing protein</fullName>
    </recommendedName>
</protein>
<gene>
    <name evidence="2" type="ORF">SAMN05444396_104145</name>
</gene>
<dbReference type="CDD" id="cd00761">
    <property type="entry name" value="Glyco_tranf_GTA_type"/>
    <property type="match status" value="1"/>
</dbReference>